<feature type="transmembrane region" description="Helical" evidence="1">
    <location>
        <begin position="20"/>
        <end position="37"/>
    </location>
</feature>
<keyword evidence="1" id="KW-0812">Transmembrane</keyword>
<keyword evidence="1" id="KW-1133">Transmembrane helix</keyword>
<keyword evidence="1" id="KW-0472">Membrane</keyword>
<dbReference type="EMBL" id="GGEC01010347">
    <property type="protein sequence ID" value="MBW90830.1"/>
    <property type="molecule type" value="Transcribed_RNA"/>
</dbReference>
<proteinExistence type="predicted"/>
<protein>
    <submittedName>
        <fullName evidence="2">Uncharacterized protein</fullName>
    </submittedName>
</protein>
<organism evidence="2">
    <name type="scientific">Rhizophora mucronata</name>
    <name type="common">Asiatic mangrove</name>
    <dbReference type="NCBI Taxonomy" id="61149"/>
    <lineage>
        <taxon>Eukaryota</taxon>
        <taxon>Viridiplantae</taxon>
        <taxon>Streptophyta</taxon>
        <taxon>Embryophyta</taxon>
        <taxon>Tracheophyta</taxon>
        <taxon>Spermatophyta</taxon>
        <taxon>Magnoliopsida</taxon>
        <taxon>eudicotyledons</taxon>
        <taxon>Gunneridae</taxon>
        <taxon>Pentapetalae</taxon>
        <taxon>rosids</taxon>
        <taxon>fabids</taxon>
        <taxon>Malpighiales</taxon>
        <taxon>Rhizophoraceae</taxon>
        <taxon>Rhizophora</taxon>
    </lineage>
</organism>
<name>A0A2P2JBH4_RHIMU</name>
<evidence type="ECO:0000313" key="2">
    <source>
        <dbReference type="EMBL" id="MBW90830.1"/>
    </source>
</evidence>
<sequence length="66" mass="7320">MSVDHNRPLLLLSPSRPPPLLSRTFFPPILAFTYYVLRVLTASTLHRFSLGRSDAAVSVRLAAKIA</sequence>
<accession>A0A2P2JBH4</accession>
<dbReference type="AlphaFoldDB" id="A0A2P2JBH4"/>
<evidence type="ECO:0000256" key="1">
    <source>
        <dbReference type="SAM" id="Phobius"/>
    </source>
</evidence>
<reference evidence="2" key="1">
    <citation type="submission" date="2018-02" db="EMBL/GenBank/DDBJ databases">
        <title>Rhizophora mucronata_Transcriptome.</title>
        <authorList>
            <person name="Meera S.P."/>
            <person name="Sreeshan A."/>
            <person name="Augustine A."/>
        </authorList>
    </citation>
    <scope>NUCLEOTIDE SEQUENCE</scope>
    <source>
        <tissue evidence="2">Leaf</tissue>
    </source>
</reference>